<dbReference type="InterPro" id="IPR018955">
    <property type="entry name" value="BCDHK/PDK_N"/>
</dbReference>
<dbReference type="EMBL" id="UZAN01069961">
    <property type="protein sequence ID" value="VDP94847.1"/>
    <property type="molecule type" value="Genomic_DNA"/>
</dbReference>
<dbReference type="InterPro" id="IPR036784">
    <property type="entry name" value="AK/P_DHK_N_sf"/>
</dbReference>
<dbReference type="AlphaFoldDB" id="A0A183BEB3"/>
<dbReference type="Gene3D" id="1.20.140.20">
    <property type="entry name" value="Alpha-ketoacid/pyruvate dehydrogenase kinase, N-terminal domain"/>
    <property type="match status" value="1"/>
</dbReference>
<name>A0A183BEB3_9TREM</name>
<evidence type="ECO:0000313" key="3">
    <source>
        <dbReference type="Proteomes" id="UP000272942"/>
    </source>
</evidence>
<evidence type="ECO:0000313" key="4">
    <source>
        <dbReference type="WBParaSite" id="ECPE_0001759301-mRNA-1"/>
    </source>
</evidence>
<reference evidence="2 3" key="2">
    <citation type="submission" date="2018-11" db="EMBL/GenBank/DDBJ databases">
        <authorList>
            <consortium name="Pathogen Informatics"/>
        </authorList>
    </citation>
    <scope>NUCLEOTIDE SEQUENCE [LARGE SCALE GENOMIC DNA]</scope>
    <source>
        <strain evidence="2 3">Egypt</strain>
    </source>
</reference>
<dbReference type="Proteomes" id="UP000272942">
    <property type="component" value="Unassembled WGS sequence"/>
</dbReference>
<organism evidence="4">
    <name type="scientific">Echinostoma caproni</name>
    <dbReference type="NCBI Taxonomy" id="27848"/>
    <lineage>
        <taxon>Eukaryota</taxon>
        <taxon>Metazoa</taxon>
        <taxon>Spiralia</taxon>
        <taxon>Lophotrochozoa</taxon>
        <taxon>Platyhelminthes</taxon>
        <taxon>Trematoda</taxon>
        <taxon>Digenea</taxon>
        <taxon>Plagiorchiida</taxon>
        <taxon>Echinostomata</taxon>
        <taxon>Echinostomatoidea</taxon>
        <taxon>Echinostomatidae</taxon>
        <taxon>Echinostoma</taxon>
    </lineage>
</organism>
<reference evidence="4" key="1">
    <citation type="submission" date="2016-06" db="UniProtKB">
        <authorList>
            <consortium name="WormBaseParasite"/>
        </authorList>
    </citation>
    <scope>IDENTIFICATION</scope>
</reference>
<gene>
    <name evidence="2" type="ORF">ECPE_LOCUS17547</name>
</gene>
<accession>A0A183BEB3</accession>
<dbReference type="Pfam" id="PF10436">
    <property type="entry name" value="BCDHK_Adom3"/>
    <property type="match status" value="1"/>
</dbReference>
<evidence type="ECO:0000313" key="2">
    <source>
        <dbReference type="EMBL" id="VDP94847.1"/>
    </source>
</evidence>
<proteinExistence type="predicted"/>
<feature type="domain" description="Branched-chain alpha-ketoacid dehydrogenase kinase/Pyruvate dehydrogenase kinase N-terminal" evidence="1">
    <location>
        <begin position="74"/>
        <end position="127"/>
    </location>
</feature>
<dbReference type="OrthoDB" id="3264224at2759"/>
<sequence>MSCVSAPYRMLTRCVTKSVEPFPLIGCVSVRGGHWETRSYRWKDDANGMSHKERQDSVSSYYTQSAVDVAAAKHDIYLDAFKQLASAPPVETLEDEEEYSRILKSLLDEHSQVLGLLARGFKECQNRIKV</sequence>
<dbReference type="SUPFAM" id="SSF69012">
    <property type="entry name" value="alpha-ketoacid dehydrogenase kinase, N-terminal domain"/>
    <property type="match status" value="1"/>
</dbReference>
<keyword evidence="3" id="KW-1185">Reference proteome</keyword>
<dbReference type="WBParaSite" id="ECPE_0001759301-mRNA-1">
    <property type="protein sequence ID" value="ECPE_0001759301-mRNA-1"/>
    <property type="gene ID" value="ECPE_0001759301"/>
</dbReference>
<protein>
    <submittedName>
        <fullName evidence="4">Protein-serine/threonine kinase</fullName>
    </submittedName>
</protein>
<evidence type="ECO:0000259" key="1">
    <source>
        <dbReference type="Pfam" id="PF10436"/>
    </source>
</evidence>